<reference evidence="1 2" key="1">
    <citation type="journal article" date="2021" name="J. Hered.">
        <title>A chromosome-level genome assembly of the parasitoid wasp, Cotesia glomerata (Hymenoptera: Braconidae).</title>
        <authorList>
            <person name="Pinto B.J."/>
            <person name="Weis J.J."/>
            <person name="Gamble T."/>
            <person name="Ode P.J."/>
            <person name="Paul R."/>
            <person name="Zaspel J.M."/>
        </authorList>
    </citation>
    <scope>NUCLEOTIDE SEQUENCE [LARGE SCALE GENOMIC DNA]</scope>
    <source>
        <strain evidence="1">CgM1</strain>
    </source>
</reference>
<name>A0AAV7IH92_COTGL</name>
<dbReference type="Proteomes" id="UP000826195">
    <property type="component" value="Unassembled WGS sequence"/>
</dbReference>
<dbReference type="EMBL" id="JAHXZJ010001492">
    <property type="protein sequence ID" value="KAH0552378.1"/>
    <property type="molecule type" value="Genomic_DNA"/>
</dbReference>
<dbReference type="AlphaFoldDB" id="A0AAV7IH92"/>
<comment type="caution">
    <text evidence="1">The sequence shown here is derived from an EMBL/GenBank/DDBJ whole genome shotgun (WGS) entry which is preliminary data.</text>
</comment>
<protein>
    <submittedName>
        <fullName evidence="1">Uncharacterized protein</fullName>
    </submittedName>
</protein>
<sequence length="206" mass="24173">MNQSHSKNHSMLFESNDITPMEVIEETGSCSNVDSNEKRRETTRSVLLEIIFNNLSTITKEEQFAIFALLALSCHHNMNEKEELVKELKKELLEYHNIKITNEPRSLTTRESSGNNSSSLWNSMKRRRVNHHHQDQRDLSFSQAFDHEINLYYINICYKSSIGKILCNGGKKNRRNFRNFLCLPDDIYPFLPRLSKVNDYFLQPET</sequence>
<keyword evidence="2" id="KW-1185">Reference proteome</keyword>
<organism evidence="1 2">
    <name type="scientific">Cotesia glomerata</name>
    <name type="common">Lepidopteran parasitic wasp</name>
    <name type="synonym">Apanteles glomeratus</name>
    <dbReference type="NCBI Taxonomy" id="32391"/>
    <lineage>
        <taxon>Eukaryota</taxon>
        <taxon>Metazoa</taxon>
        <taxon>Ecdysozoa</taxon>
        <taxon>Arthropoda</taxon>
        <taxon>Hexapoda</taxon>
        <taxon>Insecta</taxon>
        <taxon>Pterygota</taxon>
        <taxon>Neoptera</taxon>
        <taxon>Endopterygota</taxon>
        <taxon>Hymenoptera</taxon>
        <taxon>Apocrita</taxon>
        <taxon>Ichneumonoidea</taxon>
        <taxon>Braconidae</taxon>
        <taxon>Microgastrinae</taxon>
        <taxon>Cotesia</taxon>
    </lineage>
</organism>
<evidence type="ECO:0000313" key="2">
    <source>
        <dbReference type="Proteomes" id="UP000826195"/>
    </source>
</evidence>
<accession>A0AAV7IH92</accession>
<gene>
    <name evidence="1" type="ORF">KQX54_009244</name>
</gene>
<proteinExistence type="predicted"/>
<evidence type="ECO:0000313" key="1">
    <source>
        <dbReference type="EMBL" id="KAH0552378.1"/>
    </source>
</evidence>